<keyword evidence="8" id="KW-1185">Reference proteome</keyword>
<comment type="similarity">
    <text evidence="1 3">Belongs to the TPP enzyme family.</text>
</comment>
<dbReference type="InterPro" id="IPR045229">
    <property type="entry name" value="TPP_enz"/>
</dbReference>
<dbReference type="Pfam" id="PF02775">
    <property type="entry name" value="TPP_enzyme_C"/>
    <property type="match status" value="1"/>
</dbReference>
<evidence type="ECO:0000259" key="5">
    <source>
        <dbReference type="Pfam" id="PF02775"/>
    </source>
</evidence>
<dbReference type="AlphaFoldDB" id="A0A1M6VKD0"/>
<evidence type="ECO:0000256" key="1">
    <source>
        <dbReference type="ARBA" id="ARBA00007812"/>
    </source>
</evidence>
<dbReference type="SUPFAM" id="SSF52467">
    <property type="entry name" value="DHS-like NAD/FAD-binding domain"/>
    <property type="match status" value="1"/>
</dbReference>
<dbReference type="InterPro" id="IPR012001">
    <property type="entry name" value="Thiamin_PyroP_enz_TPP-bd_dom"/>
</dbReference>
<dbReference type="CDD" id="cd07035">
    <property type="entry name" value="TPP_PYR_POX_like"/>
    <property type="match status" value="1"/>
</dbReference>
<dbReference type="PANTHER" id="PTHR18968">
    <property type="entry name" value="THIAMINE PYROPHOSPHATE ENZYMES"/>
    <property type="match status" value="1"/>
</dbReference>
<dbReference type="GO" id="GO:0050660">
    <property type="term" value="F:flavin adenine dinucleotide binding"/>
    <property type="evidence" value="ECO:0007669"/>
    <property type="project" value="TreeGrafter"/>
</dbReference>
<feature type="domain" description="Thiamine pyrophosphate enzyme TPP-binding" evidence="5">
    <location>
        <begin position="389"/>
        <end position="538"/>
    </location>
</feature>
<dbReference type="InterPro" id="IPR011766">
    <property type="entry name" value="TPP_enzyme_TPP-bd"/>
</dbReference>
<dbReference type="STRING" id="1121421.SAMN02745123_03229"/>
<evidence type="ECO:0000256" key="3">
    <source>
        <dbReference type="RuleBase" id="RU362132"/>
    </source>
</evidence>
<dbReference type="PANTHER" id="PTHR18968:SF13">
    <property type="entry name" value="ACETOLACTATE SYNTHASE CATALYTIC SUBUNIT, MITOCHONDRIAL"/>
    <property type="match status" value="1"/>
</dbReference>
<dbReference type="Pfam" id="PF00205">
    <property type="entry name" value="TPP_enzyme_M"/>
    <property type="match status" value="1"/>
</dbReference>
<dbReference type="InterPro" id="IPR029061">
    <property type="entry name" value="THDP-binding"/>
</dbReference>
<dbReference type="Gene3D" id="3.40.50.1220">
    <property type="entry name" value="TPP-binding domain"/>
    <property type="match status" value="1"/>
</dbReference>
<dbReference type="EMBL" id="FRAR01000025">
    <property type="protein sequence ID" value="SHK81950.1"/>
    <property type="molecule type" value="Genomic_DNA"/>
</dbReference>
<dbReference type="GO" id="GO:0009097">
    <property type="term" value="P:isoleucine biosynthetic process"/>
    <property type="evidence" value="ECO:0007669"/>
    <property type="project" value="TreeGrafter"/>
</dbReference>
<dbReference type="GO" id="GO:0030976">
    <property type="term" value="F:thiamine pyrophosphate binding"/>
    <property type="evidence" value="ECO:0007669"/>
    <property type="project" value="InterPro"/>
</dbReference>
<keyword evidence="2 3" id="KW-0786">Thiamine pyrophosphate</keyword>
<evidence type="ECO:0000259" key="4">
    <source>
        <dbReference type="Pfam" id="PF00205"/>
    </source>
</evidence>
<dbReference type="GO" id="GO:0003984">
    <property type="term" value="F:acetolactate synthase activity"/>
    <property type="evidence" value="ECO:0007669"/>
    <property type="project" value="TreeGrafter"/>
</dbReference>
<sequence length="586" mass="64882">MPMKLSDYIAGFLAERGCTHVFGYAGGAITHLIDSLYQRQDLHFIGTYHEQGAAFAAEGYARRKNDLGVAIATSGPGATNLLTGIGSAYFDSIPCLYLTGQVNTYEYKGALPVRQLGFQETDIVSIVKPITKYAVRIIDPLQIRYELEKAISIATSGRKGPVLLDIPMDIQRANVDDNCLCGYPEKPEDRVADFSLAHIMELLGKAQRPVILVGGGVRLSSAQKLFNQMAKQLEIPIVCSLMGRDVYDNTNDNYFGMIGAYGNRYANLTIANSDFILALGTRLDSRQTGTASTFAREAKLVRVDIDRNELDKKIKKDEYAVHADIGYFLHALNEKISQLNNPAYSSWLEQARTYRQKYPSVGANHISDPNFIMSELSKITAVDDVICLDVGQNQMWAAQSMQISQDQRLLISGGMGAMGFSLPVAIGAYYQNPQRGKVLAIAGDGGLQMNIQELALLKRNRIPVKIIVMNNHSLGMIRHFQEMYFEGRYNATIKDYEAPDFCKIAAAYGIRTVNIKDSHELSSLKPLLSSDEPILIEIQLPQSTYVYPKLAINRPIEDQEPLLPRDELAGNMLVKPIGSDKTDSQA</sequence>
<reference evidence="8" key="1">
    <citation type="submission" date="2016-11" db="EMBL/GenBank/DDBJ databases">
        <authorList>
            <person name="Varghese N."/>
            <person name="Submissions S."/>
        </authorList>
    </citation>
    <scope>NUCLEOTIDE SEQUENCE [LARGE SCALE GENOMIC DNA]</scope>
    <source>
        <strain evidence="8">DSM 10349</strain>
    </source>
</reference>
<dbReference type="Gene3D" id="3.40.50.970">
    <property type="match status" value="2"/>
</dbReference>
<dbReference type="InterPro" id="IPR012000">
    <property type="entry name" value="Thiamin_PyroP_enz_cen_dom"/>
</dbReference>
<dbReference type="SUPFAM" id="SSF52518">
    <property type="entry name" value="Thiamin diphosphate-binding fold (THDP-binding)"/>
    <property type="match status" value="2"/>
</dbReference>
<protein>
    <submittedName>
        <fullName evidence="7">Acetolactate synthase-1/2/3 large subunit</fullName>
    </submittedName>
</protein>
<feature type="domain" description="Thiamine pyrophosphate enzyme central" evidence="4">
    <location>
        <begin position="197"/>
        <end position="332"/>
    </location>
</feature>
<feature type="domain" description="Thiamine pyrophosphate enzyme N-terminal TPP-binding" evidence="6">
    <location>
        <begin position="3"/>
        <end position="125"/>
    </location>
</feature>
<dbReference type="GO" id="GO:0009099">
    <property type="term" value="P:L-valine biosynthetic process"/>
    <property type="evidence" value="ECO:0007669"/>
    <property type="project" value="TreeGrafter"/>
</dbReference>
<evidence type="ECO:0000313" key="8">
    <source>
        <dbReference type="Proteomes" id="UP000183997"/>
    </source>
</evidence>
<dbReference type="Pfam" id="PF02776">
    <property type="entry name" value="TPP_enzyme_N"/>
    <property type="match status" value="1"/>
</dbReference>
<evidence type="ECO:0000259" key="6">
    <source>
        <dbReference type="Pfam" id="PF02776"/>
    </source>
</evidence>
<dbReference type="GO" id="GO:0005948">
    <property type="term" value="C:acetolactate synthase complex"/>
    <property type="evidence" value="ECO:0007669"/>
    <property type="project" value="TreeGrafter"/>
</dbReference>
<gene>
    <name evidence="7" type="ORF">SAMN02745123_03229</name>
</gene>
<dbReference type="InterPro" id="IPR029035">
    <property type="entry name" value="DHS-like_NAD/FAD-binding_dom"/>
</dbReference>
<dbReference type="FunFam" id="3.40.50.970:FF:000007">
    <property type="entry name" value="Acetolactate synthase"/>
    <property type="match status" value="1"/>
</dbReference>
<evidence type="ECO:0000313" key="7">
    <source>
        <dbReference type="EMBL" id="SHK81950.1"/>
    </source>
</evidence>
<evidence type="ECO:0000256" key="2">
    <source>
        <dbReference type="ARBA" id="ARBA00023052"/>
    </source>
</evidence>
<organism evidence="7 8">
    <name type="scientific">Desulforamulus aeronauticus DSM 10349</name>
    <dbReference type="NCBI Taxonomy" id="1121421"/>
    <lineage>
        <taxon>Bacteria</taxon>
        <taxon>Bacillati</taxon>
        <taxon>Bacillota</taxon>
        <taxon>Clostridia</taxon>
        <taxon>Eubacteriales</taxon>
        <taxon>Peptococcaceae</taxon>
        <taxon>Desulforamulus</taxon>
    </lineage>
</organism>
<name>A0A1M6VKD0_9FIRM</name>
<dbReference type="GO" id="GO:0000287">
    <property type="term" value="F:magnesium ion binding"/>
    <property type="evidence" value="ECO:0007669"/>
    <property type="project" value="InterPro"/>
</dbReference>
<dbReference type="Proteomes" id="UP000183997">
    <property type="component" value="Unassembled WGS sequence"/>
</dbReference>
<proteinExistence type="inferred from homology"/>
<accession>A0A1M6VKD0</accession>